<reference evidence="1 2" key="1">
    <citation type="journal article" date="2021" name="Elife">
        <title>Chloroplast acquisition without the gene transfer in kleptoplastic sea slugs, Plakobranchus ocellatus.</title>
        <authorList>
            <person name="Maeda T."/>
            <person name="Takahashi S."/>
            <person name="Yoshida T."/>
            <person name="Shimamura S."/>
            <person name="Takaki Y."/>
            <person name="Nagai Y."/>
            <person name="Toyoda A."/>
            <person name="Suzuki Y."/>
            <person name="Arimoto A."/>
            <person name="Ishii H."/>
            <person name="Satoh N."/>
            <person name="Nishiyama T."/>
            <person name="Hasebe M."/>
            <person name="Maruyama T."/>
            <person name="Minagawa J."/>
            <person name="Obokata J."/>
            <person name="Shigenobu S."/>
        </authorList>
    </citation>
    <scope>NUCLEOTIDE SEQUENCE [LARGE SCALE GENOMIC DNA]</scope>
</reference>
<dbReference type="EMBL" id="BLXT01007928">
    <property type="protein sequence ID" value="GFO44006.1"/>
    <property type="molecule type" value="Genomic_DNA"/>
</dbReference>
<sequence>MAPIASKSSQENHELALQACRTSGAPKRTIARSFDIPWSTLHEKLSGRRQVEFQLSTVLQPNVEEEIVVWLKEMARRGFGRTKADPLRTVKLYLDSNRGTTRWPQNAPGGMWYRLFRRRHPDIVFRKPPKLCKSRALIREAMVAAWFLGMKATICSIGPSVLLDRTRIYNADEAGFSLDAQTGKVLPCSGSKFIFQPLDVGVFSSMKRNWREAVRKRAETAHQKVSKNFCTLSILAAEITGRWKPSDACKGAPHWEMVGIDLTARDVPKQEQVLQSLFRRFADLSRPVILHLRGRKGRKDEVYNSACKLVSLIVEEQSKGPSF</sequence>
<comment type="caution">
    <text evidence="1">The sequence shown here is derived from an EMBL/GenBank/DDBJ whole genome shotgun (WGS) entry which is preliminary data.</text>
</comment>
<evidence type="ECO:0000313" key="1">
    <source>
        <dbReference type="EMBL" id="GFO44006.1"/>
    </source>
</evidence>
<name>A0AAV4DIN1_9GAST</name>
<accession>A0AAV4DIN1</accession>
<protein>
    <submittedName>
        <fullName evidence="1">Tigger transposable element-derived protein 6-like protein</fullName>
    </submittedName>
</protein>
<dbReference type="AlphaFoldDB" id="A0AAV4DIN1"/>
<proteinExistence type="predicted"/>
<organism evidence="1 2">
    <name type="scientific">Plakobranchus ocellatus</name>
    <dbReference type="NCBI Taxonomy" id="259542"/>
    <lineage>
        <taxon>Eukaryota</taxon>
        <taxon>Metazoa</taxon>
        <taxon>Spiralia</taxon>
        <taxon>Lophotrochozoa</taxon>
        <taxon>Mollusca</taxon>
        <taxon>Gastropoda</taxon>
        <taxon>Heterobranchia</taxon>
        <taxon>Euthyneura</taxon>
        <taxon>Panpulmonata</taxon>
        <taxon>Sacoglossa</taxon>
        <taxon>Placobranchoidea</taxon>
        <taxon>Plakobranchidae</taxon>
        <taxon>Plakobranchus</taxon>
    </lineage>
</organism>
<keyword evidence="2" id="KW-1185">Reference proteome</keyword>
<evidence type="ECO:0000313" key="2">
    <source>
        <dbReference type="Proteomes" id="UP000735302"/>
    </source>
</evidence>
<gene>
    <name evidence="1" type="ORF">PoB_007051100</name>
</gene>
<dbReference type="Proteomes" id="UP000735302">
    <property type="component" value="Unassembled WGS sequence"/>
</dbReference>